<evidence type="ECO:0000313" key="3">
    <source>
        <dbReference type="Proteomes" id="UP000239736"/>
    </source>
</evidence>
<dbReference type="AlphaFoldDB" id="A0A2S5JK69"/>
<keyword evidence="3" id="KW-1185">Reference proteome</keyword>
<keyword evidence="1" id="KW-0812">Transmembrane</keyword>
<evidence type="ECO:0000256" key="1">
    <source>
        <dbReference type="SAM" id="Phobius"/>
    </source>
</evidence>
<dbReference type="Proteomes" id="UP000239736">
    <property type="component" value="Unassembled WGS sequence"/>
</dbReference>
<name>A0A2S5JK69_9RHOB</name>
<evidence type="ECO:0000313" key="2">
    <source>
        <dbReference type="EMBL" id="PPB81850.1"/>
    </source>
</evidence>
<sequence>MMQGSVERQAEEVARLIAARLGVKAGSPDAAVARARRKLPARIRRAADELIQAAAMDRHPRLRLMVDRNRTDRAYRTCMRYLRPLGARERRRAIVLDALSAMGRAVFGVLVLVIAWLAWRGPQ</sequence>
<dbReference type="RefSeq" id="WP_104069688.1">
    <property type="nucleotide sequence ID" value="NZ_PRDS01000002.1"/>
</dbReference>
<dbReference type="EMBL" id="PRDS01000002">
    <property type="protein sequence ID" value="PPB81850.1"/>
    <property type="molecule type" value="Genomic_DNA"/>
</dbReference>
<feature type="transmembrane region" description="Helical" evidence="1">
    <location>
        <begin position="93"/>
        <end position="119"/>
    </location>
</feature>
<gene>
    <name evidence="2" type="ORF">LV82_01067</name>
</gene>
<keyword evidence="1" id="KW-0472">Membrane</keyword>
<reference evidence="2 3" key="1">
    <citation type="submission" date="2018-01" db="EMBL/GenBank/DDBJ databases">
        <title>Genomic Encyclopedia of Archaeal and Bacterial Type Strains, Phase II (KMG-II): from individual species to whole genera.</title>
        <authorList>
            <person name="Goeker M."/>
        </authorList>
    </citation>
    <scope>NUCLEOTIDE SEQUENCE [LARGE SCALE GENOMIC DNA]</scope>
    <source>
        <strain evidence="2 3">DSM 12048</strain>
    </source>
</reference>
<keyword evidence="1" id="KW-1133">Transmembrane helix</keyword>
<organism evidence="2 3">
    <name type="scientific">Albidovulum inexpectatum</name>
    <dbReference type="NCBI Taxonomy" id="196587"/>
    <lineage>
        <taxon>Bacteria</taxon>
        <taxon>Pseudomonadati</taxon>
        <taxon>Pseudomonadota</taxon>
        <taxon>Alphaproteobacteria</taxon>
        <taxon>Rhodobacterales</taxon>
        <taxon>Paracoccaceae</taxon>
        <taxon>Albidovulum</taxon>
    </lineage>
</organism>
<dbReference type="OrthoDB" id="7691751at2"/>
<accession>A0A2S5JK69</accession>
<protein>
    <submittedName>
        <fullName evidence="2">Uncharacterized protein</fullName>
    </submittedName>
</protein>
<comment type="caution">
    <text evidence="2">The sequence shown here is derived from an EMBL/GenBank/DDBJ whole genome shotgun (WGS) entry which is preliminary data.</text>
</comment>
<proteinExistence type="predicted"/>